<proteinExistence type="inferred from homology"/>
<dbReference type="AlphaFoldDB" id="A0A504Y879"/>
<dbReference type="InterPro" id="IPR026050">
    <property type="entry name" value="C1GALT1/C1GALT1_chp1"/>
</dbReference>
<evidence type="ECO:0000256" key="3">
    <source>
        <dbReference type="ARBA" id="ARBA00006462"/>
    </source>
</evidence>
<dbReference type="EMBL" id="SUNJ01012886">
    <property type="protein sequence ID" value="TPP57702.1"/>
    <property type="molecule type" value="Genomic_DNA"/>
</dbReference>
<evidence type="ECO:0000256" key="2">
    <source>
        <dbReference type="ARBA" id="ARBA00004922"/>
    </source>
</evidence>
<dbReference type="GO" id="GO:0016020">
    <property type="term" value="C:membrane"/>
    <property type="evidence" value="ECO:0007669"/>
    <property type="project" value="UniProtKB-SubCell"/>
</dbReference>
<dbReference type="PANTHER" id="PTHR23033:SF14">
    <property type="entry name" value="GLYCOPROTEIN-N-ACETYLGALACTOSAMINE 3-BETA-GALACTOSYLTRANSFERASE 1-RELATED"/>
    <property type="match status" value="1"/>
</dbReference>
<keyword evidence="15" id="KW-1185">Reference proteome</keyword>
<comment type="subcellular location">
    <subcellularLocation>
        <location evidence="1">Membrane</location>
        <topology evidence="1">Single-pass type II membrane protein</topology>
    </subcellularLocation>
</comment>
<keyword evidence="5 14" id="KW-0328">Glycosyltransferase</keyword>
<evidence type="ECO:0000256" key="7">
    <source>
        <dbReference type="ARBA" id="ARBA00022692"/>
    </source>
</evidence>
<evidence type="ECO:0000256" key="6">
    <source>
        <dbReference type="ARBA" id="ARBA00022679"/>
    </source>
</evidence>
<dbReference type="PANTHER" id="PTHR23033">
    <property type="entry name" value="BETA1,3-GALACTOSYLTRANSFERASE"/>
    <property type="match status" value="1"/>
</dbReference>
<accession>A0A504Y879</accession>
<keyword evidence="8" id="KW-0547">Nucleotide-binding</keyword>
<dbReference type="InterPro" id="IPR003378">
    <property type="entry name" value="Fringe-like_glycosylTrfase"/>
</dbReference>
<keyword evidence="6 14" id="KW-0808">Transferase</keyword>
<protein>
    <recommendedName>
        <fullName evidence="4">N-acetylgalactosaminide beta-1,3-galactosyltransferase</fullName>
        <ecNumber evidence="4">2.4.1.122</ecNumber>
    </recommendedName>
</protein>
<dbReference type="Pfam" id="PF02434">
    <property type="entry name" value="Fringe"/>
    <property type="match status" value="1"/>
</dbReference>
<dbReference type="Proteomes" id="UP000316759">
    <property type="component" value="Unassembled WGS sequence"/>
</dbReference>
<evidence type="ECO:0000256" key="12">
    <source>
        <dbReference type="SAM" id="Phobius"/>
    </source>
</evidence>
<keyword evidence="9" id="KW-0735">Signal-anchor</keyword>
<keyword evidence="10 12" id="KW-1133">Transmembrane helix</keyword>
<comment type="caution">
    <text evidence="14">The sequence shown here is derived from an EMBL/GenBank/DDBJ whole genome shotgun (WGS) entry which is preliminary data.</text>
</comment>
<keyword evidence="11 12" id="KW-0472">Membrane</keyword>
<dbReference type="GO" id="GO:0000166">
    <property type="term" value="F:nucleotide binding"/>
    <property type="evidence" value="ECO:0007669"/>
    <property type="project" value="UniProtKB-KW"/>
</dbReference>
<sequence length="313" mass="36200">MKGLSVHFADGSRRMFPLLFGFAVGFCLSAYFSPFYWNRGSQALTCQQTLLRPLHADISLTRNSGGPSILCWITVMPLNHERKAKHIKATWAKRCDKYIFMSSINDPDLPSIAAVQFESRDMLWNKTHFALTYISRHFGEKFDYFFKADDDTYVVVENLRKLLSTYNPEIPFLMGYRHERFFPQGYPSGGAGYILSRAALRMMTKGFKTTEDCYSTTHSDNEDVKIVGMCAQTLGIPLIDSRDARGFHHFEYRSPFELLNSSRLDASYNFLPNRTRGDCCADYMITFHYIEPHELYFMDYLIYHVLHPIPEGP</sequence>
<evidence type="ECO:0000256" key="1">
    <source>
        <dbReference type="ARBA" id="ARBA00004606"/>
    </source>
</evidence>
<evidence type="ECO:0000256" key="8">
    <source>
        <dbReference type="ARBA" id="ARBA00022741"/>
    </source>
</evidence>
<evidence type="ECO:0000256" key="5">
    <source>
        <dbReference type="ARBA" id="ARBA00022676"/>
    </source>
</evidence>
<evidence type="ECO:0000313" key="15">
    <source>
        <dbReference type="Proteomes" id="UP000316759"/>
    </source>
</evidence>
<dbReference type="Gene3D" id="3.90.550.50">
    <property type="match status" value="1"/>
</dbReference>
<feature type="transmembrane region" description="Helical" evidence="12">
    <location>
        <begin position="16"/>
        <end position="37"/>
    </location>
</feature>
<comment type="similarity">
    <text evidence="3">Belongs to the glycosyltransferase 31 family. Beta3-Gal-T subfamily.</text>
</comment>
<evidence type="ECO:0000259" key="13">
    <source>
        <dbReference type="Pfam" id="PF02434"/>
    </source>
</evidence>
<evidence type="ECO:0000256" key="10">
    <source>
        <dbReference type="ARBA" id="ARBA00022989"/>
    </source>
</evidence>
<feature type="domain" description="Fringe-like glycosyltransferase" evidence="13">
    <location>
        <begin position="80"/>
        <end position="242"/>
    </location>
</feature>
<evidence type="ECO:0000256" key="11">
    <source>
        <dbReference type="ARBA" id="ARBA00023136"/>
    </source>
</evidence>
<dbReference type="STRING" id="46835.A0A504Y879"/>
<dbReference type="GO" id="GO:0016263">
    <property type="term" value="F:glycoprotein-N-acetylgalactosamine 3-beta-galactosyltransferase activity"/>
    <property type="evidence" value="ECO:0007669"/>
    <property type="project" value="UniProtKB-EC"/>
</dbReference>
<dbReference type="EC" id="2.4.1.122" evidence="4"/>
<gene>
    <name evidence="14" type="ORF">FGIG_09141</name>
</gene>
<evidence type="ECO:0000256" key="4">
    <source>
        <dbReference type="ARBA" id="ARBA00012557"/>
    </source>
</evidence>
<evidence type="ECO:0000256" key="9">
    <source>
        <dbReference type="ARBA" id="ARBA00022968"/>
    </source>
</evidence>
<reference evidence="14 15" key="1">
    <citation type="submission" date="2019-04" db="EMBL/GenBank/DDBJ databases">
        <title>Annotation for the trematode Fasciola gigantica.</title>
        <authorList>
            <person name="Choi Y.-J."/>
        </authorList>
    </citation>
    <scope>NUCLEOTIDE SEQUENCE [LARGE SCALE GENOMIC DNA]</scope>
    <source>
        <strain evidence="14">Uganda_cow_1</strain>
    </source>
</reference>
<evidence type="ECO:0000313" key="14">
    <source>
        <dbReference type="EMBL" id="TPP57702.1"/>
    </source>
</evidence>
<dbReference type="OrthoDB" id="414175at2759"/>
<keyword evidence="7 12" id="KW-0812">Transmembrane</keyword>
<organism evidence="14 15">
    <name type="scientific">Fasciola gigantica</name>
    <name type="common">Giant liver fluke</name>
    <dbReference type="NCBI Taxonomy" id="46835"/>
    <lineage>
        <taxon>Eukaryota</taxon>
        <taxon>Metazoa</taxon>
        <taxon>Spiralia</taxon>
        <taxon>Lophotrochozoa</taxon>
        <taxon>Platyhelminthes</taxon>
        <taxon>Trematoda</taxon>
        <taxon>Digenea</taxon>
        <taxon>Plagiorchiida</taxon>
        <taxon>Echinostomata</taxon>
        <taxon>Echinostomatoidea</taxon>
        <taxon>Fasciolidae</taxon>
        <taxon>Fasciola</taxon>
    </lineage>
</organism>
<name>A0A504Y879_FASGI</name>
<comment type="pathway">
    <text evidence="2">Protein modification; protein glycosylation.</text>
</comment>
<dbReference type="UniPathway" id="UPA00378"/>